<proteinExistence type="predicted"/>
<feature type="transmembrane region" description="Helical" evidence="6">
    <location>
        <begin position="293"/>
        <end position="312"/>
    </location>
</feature>
<feature type="transmembrane region" description="Helical" evidence="6">
    <location>
        <begin position="268"/>
        <end position="287"/>
    </location>
</feature>
<evidence type="ECO:0000256" key="4">
    <source>
        <dbReference type="ARBA" id="ARBA00023136"/>
    </source>
</evidence>
<dbReference type="GO" id="GO:0016020">
    <property type="term" value="C:membrane"/>
    <property type="evidence" value="ECO:0007669"/>
    <property type="project" value="InterPro"/>
</dbReference>
<dbReference type="InterPro" id="IPR037185">
    <property type="entry name" value="EmrE-like"/>
</dbReference>
<evidence type="ECO:0000256" key="6">
    <source>
        <dbReference type="SAM" id="Phobius"/>
    </source>
</evidence>
<organism evidence="7 8">
    <name type="scientific">Linum tenue</name>
    <dbReference type="NCBI Taxonomy" id="586396"/>
    <lineage>
        <taxon>Eukaryota</taxon>
        <taxon>Viridiplantae</taxon>
        <taxon>Streptophyta</taxon>
        <taxon>Embryophyta</taxon>
        <taxon>Tracheophyta</taxon>
        <taxon>Spermatophyta</taxon>
        <taxon>Magnoliopsida</taxon>
        <taxon>eudicotyledons</taxon>
        <taxon>Gunneridae</taxon>
        <taxon>Pentapetalae</taxon>
        <taxon>rosids</taxon>
        <taxon>fabids</taxon>
        <taxon>Malpighiales</taxon>
        <taxon>Linaceae</taxon>
        <taxon>Linum</taxon>
    </lineage>
</organism>
<dbReference type="Proteomes" id="UP001154282">
    <property type="component" value="Unassembled WGS sequence"/>
</dbReference>
<evidence type="ECO:0000313" key="7">
    <source>
        <dbReference type="EMBL" id="CAI0379677.1"/>
    </source>
</evidence>
<evidence type="ECO:0000256" key="1">
    <source>
        <dbReference type="ARBA" id="ARBA00004141"/>
    </source>
</evidence>
<dbReference type="AlphaFoldDB" id="A0AAV0H316"/>
<evidence type="ECO:0000256" key="3">
    <source>
        <dbReference type="ARBA" id="ARBA00022989"/>
    </source>
</evidence>
<keyword evidence="4 6" id="KW-0472">Membrane</keyword>
<keyword evidence="8" id="KW-1185">Reference proteome</keyword>
<comment type="caution">
    <text evidence="7">The sequence shown here is derived from an EMBL/GenBank/DDBJ whole genome shotgun (WGS) entry which is preliminary data.</text>
</comment>
<feature type="transmembrane region" description="Helical" evidence="6">
    <location>
        <begin position="172"/>
        <end position="197"/>
    </location>
</feature>
<evidence type="ECO:0000256" key="2">
    <source>
        <dbReference type="ARBA" id="ARBA00022692"/>
    </source>
</evidence>
<evidence type="ECO:0000256" key="5">
    <source>
        <dbReference type="SAM" id="MobiDB-lite"/>
    </source>
</evidence>
<keyword evidence="3 6" id="KW-1133">Transmembrane helix</keyword>
<reference evidence="7" key="1">
    <citation type="submission" date="2022-08" db="EMBL/GenBank/DDBJ databases">
        <authorList>
            <person name="Gutierrez-Valencia J."/>
        </authorList>
    </citation>
    <scope>NUCLEOTIDE SEQUENCE</scope>
</reference>
<feature type="transmembrane region" description="Helical" evidence="6">
    <location>
        <begin position="97"/>
        <end position="117"/>
    </location>
</feature>
<feature type="region of interest" description="Disordered" evidence="5">
    <location>
        <begin position="329"/>
        <end position="348"/>
    </location>
</feature>
<feature type="transmembrane region" description="Helical" evidence="6">
    <location>
        <begin position="238"/>
        <end position="261"/>
    </location>
</feature>
<dbReference type="PANTHER" id="PTHR31218">
    <property type="entry name" value="WAT1-RELATED PROTEIN"/>
    <property type="match status" value="1"/>
</dbReference>
<name>A0AAV0H316_9ROSI</name>
<sequence>MKVAGPFVAMVMAECAQVGLMIVSKEAMSQGMSSFIFVLYSNSLACLVLLPASLIYHRSMLLLVDSDGFSEFDLNWGFFSFLAQAFGYTGINLSSPTLATAILNLVPGFTFILAVTFRLEKLDWKATGSIAKVVGTVVSMAGAFTMTFYKGTHLVHSPPGFTNRLLSQQSDWVLAGSFLGMDCVVTSAFVIIQALILKKYPAELILVFFYCFFVAILSIIVCLVAERDITAWTLKPSIRWTAVLYSGIFGSAFQVGIGTWCLCRTGPVFVSMFKPIGIVIAAAVGVICFGDTLYLGSLIGAAVIVVGFYLVIWGKAQEVDVDGARTVRGTSESSSQKAPLLPSYQEEN</sequence>
<keyword evidence="2 6" id="KW-0812">Transmembrane</keyword>
<protein>
    <recommendedName>
        <fullName evidence="9">WAT1-related protein</fullName>
    </recommendedName>
</protein>
<dbReference type="SUPFAM" id="SSF103481">
    <property type="entry name" value="Multidrug resistance efflux transporter EmrE"/>
    <property type="match status" value="2"/>
</dbReference>
<accession>A0AAV0H316</accession>
<dbReference type="GO" id="GO:0022857">
    <property type="term" value="F:transmembrane transporter activity"/>
    <property type="evidence" value="ECO:0007669"/>
    <property type="project" value="InterPro"/>
</dbReference>
<dbReference type="InterPro" id="IPR030184">
    <property type="entry name" value="WAT1-related"/>
</dbReference>
<feature type="transmembrane region" description="Helical" evidence="6">
    <location>
        <begin position="31"/>
        <end position="54"/>
    </location>
</feature>
<comment type="subcellular location">
    <subcellularLocation>
        <location evidence="1">Membrane</location>
        <topology evidence="1">Multi-pass membrane protein</topology>
    </subcellularLocation>
</comment>
<evidence type="ECO:0008006" key="9">
    <source>
        <dbReference type="Google" id="ProtNLM"/>
    </source>
</evidence>
<feature type="transmembrane region" description="Helical" evidence="6">
    <location>
        <begin position="129"/>
        <end position="149"/>
    </location>
</feature>
<dbReference type="EMBL" id="CAMGYJ010000002">
    <property type="protein sequence ID" value="CAI0379677.1"/>
    <property type="molecule type" value="Genomic_DNA"/>
</dbReference>
<evidence type="ECO:0000313" key="8">
    <source>
        <dbReference type="Proteomes" id="UP001154282"/>
    </source>
</evidence>
<gene>
    <name evidence="7" type="ORF">LITE_LOCUS2352</name>
</gene>
<feature type="transmembrane region" description="Helical" evidence="6">
    <location>
        <begin position="204"/>
        <end position="226"/>
    </location>
</feature>